<sequence>MTPAGSSVPHSRASRYGQGPGTARDDAQSHDRSSNLTGRLLVLLMVAIVVVTGIYAARYVQQQREVNARMSYVTQQVIDDHTLRVWVDVTRNRPDEPAYCVVQAFNYNKAEVGRRDIPLAPDGVDTQRIAVDIPTNHRAVSGDAYGCSSNVPDYLDTDHPDYVESYQNS</sequence>
<dbReference type="InterPro" id="IPR025443">
    <property type="entry name" value="DUF4307"/>
</dbReference>
<protein>
    <recommendedName>
        <fullName evidence="5">DUF4307 domain-containing protein</fullName>
    </recommendedName>
</protein>
<dbReference type="Pfam" id="PF14155">
    <property type="entry name" value="DUF4307"/>
    <property type="match status" value="1"/>
</dbReference>
<dbReference type="Proteomes" id="UP001220064">
    <property type="component" value="Chromosome"/>
</dbReference>
<evidence type="ECO:0000256" key="1">
    <source>
        <dbReference type="SAM" id="MobiDB-lite"/>
    </source>
</evidence>
<evidence type="ECO:0008006" key="5">
    <source>
        <dbReference type="Google" id="ProtNLM"/>
    </source>
</evidence>
<reference evidence="3 4" key="1">
    <citation type="submission" date="2020-10" db="EMBL/GenBank/DDBJ databases">
        <title>Complete genome sequence of Corynebacterium massiliense DSM 45435, type strain of Corynebacterium massiliense.</title>
        <authorList>
            <person name="Busche T."/>
            <person name="Kalinowski J."/>
            <person name="Ruckert C."/>
        </authorList>
    </citation>
    <scope>NUCLEOTIDE SEQUENCE [LARGE SCALE GENOMIC DNA]</scope>
    <source>
        <strain evidence="3 4">DSM 45435</strain>
    </source>
</reference>
<feature type="transmembrane region" description="Helical" evidence="2">
    <location>
        <begin position="40"/>
        <end position="60"/>
    </location>
</feature>
<gene>
    <name evidence="3" type="ORF">CMASS_03730</name>
</gene>
<keyword evidence="4" id="KW-1185">Reference proteome</keyword>
<keyword evidence="2" id="KW-1133">Transmembrane helix</keyword>
<dbReference type="RefSeq" id="WP_027018613.1">
    <property type="nucleotide sequence ID" value="NZ_ATVG01000004.1"/>
</dbReference>
<proteinExistence type="predicted"/>
<feature type="region of interest" description="Disordered" evidence="1">
    <location>
        <begin position="1"/>
        <end position="32"/>
    </location>
</feature>
<dbReference type="EMBL" id="CP063189">
    <property type="protein sequence ID" value="WCZ32198.1"/>
    <property type="molecule type" value="Genomic_DNA"/>
</dbReference>
<name>A0ABY7U676_9CORY</name>
<feature type="compositionally biased region" description="Basic and acidic residues" evidence="1">
    <location>
        <begin position="23"/>
        <end position="32"/>
    </location>
</feature>
<accession>A0ABY7U676</accession>
<evidence type="ECO:0000256" key="2">
    <source>
        <dbReference type="SAM" id="Phobius"/>
    </source>
</evidence>
<keyword evidence="2" id="KW-0472">Membrane</keyword>
<keyword evidence="2" id="KW-0812">Transmembrane</keyword>
<organism evidence="3 4">
    <name type="scientific">Corynebacterium massiliense DSM 45435</name>
    <dbReference type="NCBI Taxonomy" id="1121364"/>
    <lineage>
        <taxon>Bacteria</taxon>
        <taxon>Bacillati</taxon>
        <taxon>Actinomycetota</taxon>
        <taxon>Actinomycetes</taxon>
        <taxon>Mycobacteriales</taxon>
        <taxon>Corynebacteriaceae</taxon>
        <taxon>Corynebacterium</taxon>
    </lineage>
</organism>
<evidence type="ECO:0000313" key="4">
    <source>
        <dbReference type="Proteomes" id="UP001220064"/>
    </source>
</evidence>
<evidence type="ECO:0000313" key="3">
    <source>
        <dbReference type="EMBL" id="WCZ32198.1"/>
    </source>
</evidence>